<dbReference type="Proteomes" id="UP000729357">
    <property type="component" value="Unassembled WGS sequence"/>
</dbReference>
<dbReference type="GO" id="GO:0003677">
    <property type="term" value="F:DNA binding"/>
    <property type="evidence" value="ECO:0007669"/>
    <property type="project" value="UniProtKB-KW"/>
</dbReference>
<feature type="region of interest" description="Disordered" evidence="6">
    <location>
        <begin position="83"/>
        <end position="143"/>
    </location>
</feature>
<feature type="compositionally biased region" description="Pro residues" evidence="6">
    <location>
        <begin position="118"/>
        <end position="128"/>
    </location>
</feature>
<evidence type="ECO:0000256" key="2">
    <source>
        <dbReference type="ARBA" id="ARBA00023015"/>
    </source>
</evidence>
<dbReference type="SMART" id="SM00066">
    <property type="entry name" value="GAL4"/>
    <property type="match status" value="1"/>
</dbReference>
<dbReference type="AlphaFoldDB" id="A0A9P8F3N4"/>
<dbReference type="PANTHER" id="PTHR47663:SF1">
    <property type="entry name" value="XYLANOLYTIC TRANSCRIPTIONAL ACTIVATOR XLNR-RELATED"/>
    <property type="match status" value="1"/>
</dbReference>
<evidence type="ECO:0000256" key="4">
    <source>
        <dbReference type="ARBA" id="ARBA00023163"/>
    </source>
</evidence>
<proteinExistence type="predicted"/>
<comment type="caution">
    <text evidence="8">The sequence shown here is derived from an EMBL/GenBank/DDBJ whole genome shotgun (WGS) entry which is preliminary data.</text>
</comment>
<keyword evidence="4" id="KW-0804">Transcription</keyword>
<dbReference type="EMBL" id="JAHFXS010006037">
    <property type="protein sequence ID" value="KAG9935769.1"/>
    <property type="molecule type" value="Genomic_DNA"/>
</dbReference>
<feature type="non-terminal residue" evidence="8">
    <location>
        <position position="1"/>
    </location>
</feature>
<keyword evidence="3" id="KW-0238">DNA-binding</keyword>
<keyword evidence="5" id="KW-0539">Nucleus</keyword>
<dbReference type="CDD" id="cd00067">
    <property type="entry name" value="GAL4"/>
    <property type="match status" value="1"/>
</dbReference>
<reference evidence="8" key="2">
    <citation type="submission" date="2021-08" db="EMBL/GenBank/DDBJ databases">
        <authorList>
            <person name="Gostincar C."/>
            <person name="Sun X."/>
            <person name="Song Z."/>
            <person name="Gunde-Cimerman N."/>
        </authorList>
    </citation>
    <scope>NUCLEOTIDE SEQUENCE</scope>
    <source>
        <strain evidence="8">EXF-9298</strain>
    </source>
</reference>
<name>A0A9P8F3N4_AURME</name>
<evidence type="ECO:0000256" key="6">
    <source>
        <dbReference type="SAM" id="MobiDB-lite"/>
    </source>
</evidence>
<evidence type="ECO:0000256" key="5">
    <source>
        <dbReference type="ARBA" id="ARBA00023242"/>
    </source>
</evidence>
<keyword evidence="2" id="KW-0805">Transcription regulation</keyword>
<feature type="compositionally biased region" description="Polar residues" evidence="6">
    <location>
        <begin position="15"/>
        <end position="28"/>
    </location>
</feature>
<dbReference type="PROSITE" id="PS50048">
    <property type="entry name" value="ZN2_CY6_FUNGAL_2"/>
    <property type="match status" value="1"/>
</dbReference>
<dbReference type="GO" id="GO:0000981">
    <property type="term" value="F:DNA-binding transcription factor activity, RNA polymerase II-specific"/>
    <property type="evidence" value="ECO:0007669"/>
    <property type="project" value="InterPro"/>
</dbReference>
<dbReference type="InterPro" id="IPR036864">
    <property type="entry name" value="Zn2-C6_fun-type_DNA-bd_sf"/>
</dbReference>
<feature type="region of interest" description="Disordered" evidence="6">
    <location>
        <begin position="179"/>
        <end position="221"/>
    </location>
</feature>
<feature type="non-terminal residue" evidence="8">
    <location>
        <position position="369"/>
    </location>
</feature>
<feature type="compositionally biased region" description="Basic and acidic residues" evidence="6">
    <location>
        <begin position="191"/>
        <end position="205"/>
    </location>
</feature>
<keyword evidence="1" id="KW-0862">Zinc</keyword>
<evidence type="ECO:0000256" key="3">
    <source>
        <dbReference type="ARBA" id="ARBA00023125"/>
    </source>
</evidence>
<feature type="compositionally biased region" description="Polar residues" evidence="6">
    <location>
        <begin position="207"/>
        <end position="217"/>
    </location>
</feature>
<gene>
    <name evidence="8" type="ORF">KCU98_g19923</name>
</gene>
<reference evidence="8" key="1">
    <citation type="journal article" date="2021" name="J Fungi (Basel)">
        <title>Virulence traits and population genomics of the black yeast Aureobasidium melanogenum.</title>
        <authorList>
            <person name="Cernosa A."/>
            <person name="Sun X."/>
            <person name="Gostincar C."/>
            <person name="Fang C."/>
            <person name="Gunde-Cimerman N."/>
            <person name="Song Z."/>
        </authorList>
    </citation>
    <scope>NUCLEOTIDE SEQUENCE</scope>
    <source>
        <strain evidence="8">EXF-9298</strain>
    </source>
</reference>
<organism evidence="8 9">
    <name type="scientific">Aureobasidium melanogenum</name>
    <name type="common">Aureobasidium pullulans var. melanogenum</name>
    <dbReference type="NCBI Taxonomy" id="46634"/>
    <lineage>
        <taxon>Eukaryota</taxon>
        <taxon>Fungi</taxon>
        <taxon>Dikarya</taxon>
        <taxon>Ascomycota</taxon>
        <taxon>Pezizomycotina</taxon>
        <taxon>Dothideomycetes</taxon>
        <taxon>Dothideomycetidae</taxon>
        <taxon>Dothideales</taxon>
        <taxon>Saccotheciaceae</taxon>
        <taxon>Aureobasidium</taxon>
    </lineage>
</organism>
<keyword evidence="9" id="KW-1185">Reference proteome</keyword>
<dbReference type="GO" id="GO:0008270">
    <property type="term" value="F:zinc ion binding"/>
    <property type="evidence" value="ECO:0007669"/>
    <property type="project" value="InterPro"/>
</dbReference>
<dbReference type="PANTHER" id="PTHR47663">
    <property type="entry name" value="XYLANOLYTIC TRANSCRIPTIONAL ACTIVATOR XLNR-RELATED"/>
    <property type="match status" value="1"/>
</dbReference>
<sequence length="369" mass="41764">FCRLTRAQSACMDDQMSSYPEPDSQQHYTLYPAPGQQQLLDPVQQEQLQFSQLGQLGQAIYPKAEGEVDPNAPNHIEQRIEQLQQQPPHPQPQHQHQHQHQHPLQQHDQHHDQHQQPPLGPPPPPPTAQPQGPQVQGETPQKANRLRKACDSCSIRKVKCDESGPPCRACAALDIPCTFERPSRRRGPPNRHAEAIKRRRLEESPHISGQSTPSSPTHAAQALAALSSHPTHPPISAESICDIQTLDLLVNDFFTYIHPLCPFPHEPSFREAWKRREDYNNRAFLALLSSMVAALVASFPRKPRLHLKAQRRELDFPNHMALVLKCQKVCADARGPGYLDNENLSVHDAATSYFLGLSACYTFRWRQCR</sequence>
<dbReference type="InterPro" id="IPR051439">
    <property type="entry name" value="XlnR/Xlr1"/>
</dbReference>
<evidence type="ECO:0000259" key="7">
    <source>
        <dbReference type="PROSITE" id="PS50048"/>
    </source>
</evidence>
<feature type="compositionally biased region" description="Basic and acidic residues" evidence="6">
    <location>
        <begin position="105"/>
        <end position="114"/>
    </location>
</feature>
<protein>
    <recommendedName>
        <fullName evidence="7">Zn(2)-C6 fungal-type domain-containing protein</fullName>
    </recommendedName>
</protein>
<evidence type="ECO:0000256" key="1">
    <source>
        <dbReference type="ARBA" id="ARBA00022833"/>
    </source>
</evidence>
<dbReference type="CDD" id="cd12148">
    <property type="entry name" value="fungal_TF_MHR"/>
    <property type="match status" value="1"/>
</dbReference>
<evidence type="ECO:0000313" key="8">
    <source>
        <dbReference type="EMBL" id="KAG9935769.1"/>
    </source>
</evidence>
<dbReference type="PROSITE" id="PS00463">
    <property type="entry name" value="ZN2_CY6_FUNGAL_1"/>
    <property type="match status" value="1"/>
</dbReference>
<dbReference type="SUPFAM" id="SSF57701">
    <property type="entry name" value="Zn2/Cys6 DNA-binding domain"/>
    <property type="match status" value="1"/>
</dbReference>
<feature type="region of interest" description="Disordered" evidence="6">
    <location>
        <begin position="13"/>
        <end position="38"/>
    </location>
</feature>
<feature type="domain" description="Zn(2)-C6 fungal-type" evidence="7">
    <location>
        <begin position="149"/>
        <end position="179"/>
    </location>
</feature>
<accession>A0A9P8F3N4</accession>
<dbReference type="Pfam" id="PF00172">
    <property type="entry name" value="Zn_clus"/>
    <property type="match status" value="1"/>
</dbReference>
<dbReference type="Gene3D" id="4.10.240.10">
    <property type="entry name" value="Zn(2)-C6 fungal-type DNA-binding domain"/>
    <property type="match status" value="1"/>
</dbReference>
<evidence type="ECO:0000313" key="9">
    <source>
        <dbReference type="Proteomes" id="UP000729357"/>
    </source>
</evidence>
<dbReference type="InterPro" id="IPR001138">
    <property type="entry name" value="Zn2Cys6_DnaBD"/>
</dbReference>